<reference evidence="5 6" key="1">
    <citation type="journal article" date="2016" name="Nat. Commun.">
        <title>Thousands of microbial genomes shed light on interconnected biogeochemical processes in an aquifer system.</title>
        <authorList>
            <person name="Anantharaman K."/>
            <person name="Brown C.T."/>
            <person name="Hug L.A."/>
            <person name="Sharon I."/>
            <person name="Castelle C.J."/>
            <person name="Probst A.J."/>
            <person name="Thomas B.C."/>
            <person name="Singh A."/>
            <person name="Wilkins M.J."/>
            <person name="Karaoz U."/>
            <person name="Brodie E.L."/>
            <person name="Williams K.H."/>
            <person name="Hubbard S.S."/>
            <person name="Banfield J.F."/>
        </authorList>
    </citation>
    <scope>NUCLEOTIDE SEQUENCE [LARGE SCALE GENOMIC DNA]</scope>
</reference>
<evidence type="ECO:0000256" key="2">
    <source>
        <dbReference type="SAM" id="MobiDB-lite"/>
    </source>
</evidence>
<dbReference type="Proteomes" id="UP000179264">
    <property type="component" value="Unassembled WGS sequence"/>
</dbReference>
<dbReference type="InterPro" id="IPR003961">
    <property type="entry name" value="FN3_dom"/>
</dbReference>
<proteinExistence type="predicted"/>
<feature type="signal peptide" evidence="3">
    <location>
        <begin position="1"/>
        <end position="23"/>
    </location>
</feature>
<keyword evidence="1" id="KW-0175">Coiled coil</keyword>
<feature type="chain" id="PRO_5032806821" description="Fibronectin type-III domain-containing protein" evidence="3">
    <location>
        <begin position="24"/>
        <end position="583"/>
    </location>
</feature>
<evidence type="ECO:0000313" key="5">
    <source>
        <dbReference type="EMBL" id="OHA92635.1"/>
    </source>
</evidence>
<evidence type="ECO:0000259" key="4">
    <source>
        <dbReference type="PROSITE" id="PS50853"/>
    </source>
</evidence>
<comment type="caution">
    <text evidence="5">The sequence shown here is derived from an EMBL/GenBank/DDBJ whole genome shotgun (WGS) entry which is preliminary data.</text>
</comment>
<dbReference type="SMART" id="SM00060">
    <property type="entry name" value="FN3"/>
    <property type="match status" value="3"/>
</dbReference>
<dbReference type="Pfam" id="PF01471">
    <property type="entry name" value="PG_binding_1"/>
    <property type="match status" value="1"/>
</dbReference>
<feature type="region of interest" description="Disordered" evidence="2">
    <location>
        <begin position="193"/>
        <end position="229"/>
    </location>
</feature>
<dbReference type="PROSITE" id="PS50853">
    <property type="entry name" value="FN3"/>
    <property type="match status" value="1"/>
</dbReference>
<dbReference type="CDD" id="cd00063">
    <property type="entry name" value="FN3"/>
    <property type="match status" value="1"/>
</dbReference>
<dbReference type="Pfam" id="PF00041">
    <property type="entry name" value="fn3"/>
    <property type="match status" value="1"/>
</dbReference>
<dbReference type="EMBL" id="MHVL01000043">
    <property type="protein sequence ID" value="OHA92635.1"/>
    <property type="molecule type" value="Genomic_DNA"/>
</dbReference>
<protein>
    <recommendedName>
        <fullName evidence="4">Fibronectin type-III domain-containing protein</fullName>
    </recommendedName>
</protein>
<feature type="coiled-coil region" evidence="1">
    <location>
        <begin position="34"/>
        <end position="68"/>
    </location>
</feature>
<dbReference type="SUPFAM" id="SSF47090">
    <property type="entry name" value="PGBD-like"/>
    <property type="match status" value="1"/>
</dbReference>
<accession>A0A1G2T5S5</accession>
<dbReference type="InterPro" id="IPR036365">
    <property type="entry name" value="PGBD-like_sf"/>
</dbReference>
<name>A0A1G2T5S5_9BACT</name>
<feature type="compositionally biased region" description="Low complexity" evidence="2">
    <location>
        <begin position="193"/>
        <end position="214"/>
    </location>
</feature>
<dbReference type="Gene3D" id="1.10.101.10">
    <property type="entry name" value="PGBD-like superfamily/PGBD"/>
    <property type="match status" value="1"/>
</dbReference>
<dbReference type="InterPro" id="IPR036116">
    <property type="entry name" value="FN3_sf"/>
</dbReference>
<evidence type="ECO:0000313" key="6">
    <source>
        <dbReference type="Proteomes" id="UP000179264"/>
    </source>
</evidence>
<feature type="domain" description="Fibronectin type-III" evidence="4">
    <location>
        <begin position="247"/>
        <end position="338"/>
    </location>
</feature>
<dbReference type="SUPFAM" id="SSF49265">
    <property type="entry name" value="Fibronectin type III"/>
    <property type="match status" value="2"/>
</dbReference>
<evidence type="ECO:0000256" key="3">
    <source>
        <dbReference type="SAM" id="SignalP"/>
    </source>
</evidence>
<dbReference type="Gene3D" id="2.60.40.10">
    <property type="entry name" value="Immunoglobulins"/>
    <property type="match status" value="3"/>
</dbReference>
<dbReference type="InterPro" id="IPR036366">
    <property type="entry name" value="PGBDSf"/>
</dbReference>
<dbReference type="InterPro" id="IPR002477">
    <property type="entry name" value="Peptidoglycan-bd-like"/>
</dbReference>
<dbReference type="InterPro" id="IPR013783">
    <property type="entry name" value="Ig-like_fold"/>
</dbReference>
<evidence type="ECO:0000256" key="1">
    <source>
        <dbReference type="SAM" id="Coils"/>
    </source>
</evidence>
<sequence length="583" mass="61137">MSKKLLVTAVLTLVFILPVFTFAQTTTKSEKSLILQLQEQIKTLQVQITNLTKQLEGQKKEIETIKTEVAFSKTLQKGMSGDEVKKLQTFLKQFPDIYPEGLVTGYYGLRTEAAVRKLQEKQGIEAIGIVGPKTLSKLNELVTEGAGSSETIPPGLLTAPGVAKKVEITTTLAQTITASSTLPITITTTVATTTGSTATSTTVSTTESSGPSSSGSGGSTSGGTITTGTITTTTATSATSDTTLPSVPAGLVVSIVSGSQINLTWTASTDNVAVTGYKIYRGGTQISTTAALATSTTISYSDTSLQASTVYSYTVAAYDAVGNNSAQSTSVSATTLSLTPPVSTLPDAPTITSITPHVPIALNQYFISSVTLQWNAVTNPTSYLTYYKAWRRLGSGDWLYWANTQQTTFPDLNLGRGTYYYYVNACHTTTESPLVLVTDNCSPNSNIMTVTLAGGGNASDTTSPGAPTGLTASIVNSDSPYISWTAGTDDVGVAGYNIYRNGTYLMSVMGTAVIDGTVSRSTTSSYTVAAYDAAGNISVQSSAVSPATVSSNSPNPRTSNLSSIYYTLDSLKTMLEKLSKLLR</sequence>
<dbReference type="AlphaFoldDB" id="A0A1G2T5S5"/>
<organism evidence="5 6">
    <name type="scientific">Candidatus Zambryskibacteria bacterium RIFCSPHIGHO2_02_38_10.5</name>
    <dbReference type="NCBI Taxonomy" id="1802742"/>
    <lineage>
        <taxon>Bacteria</taxon>
        <taxon>Candidatus Zambryskiibacteriota</taxon>
    </lineage>
</organism>
<keyword evidence="3" id="KW-0732">Signal</keyword>
<gene>
    <name evidence="5" type="ORF">A2W58_00580</name>
</gene>